<proteinExistence type="predicted"/>
<protein>
    <submittedName>
        <fullName evidence="2">Unnamed protein product</fullName>
    </submittedName>
</protein>
<dbReference type="Proteomes" id="UP001165063">
    <property type="component" value="Unassembled WGS sequence"/>
</dbReference>
<name>A0A9W6Z0D6_AMBMO</name>
<comment type="caution">
    <text evidence="2">The sequence shown here is derived from an EMBL/GenBank/DDBJ whole genome shotgun (WGS) entry which is preliminary data.</text>
</comment>
<feature type="compositionally biased region" description="Basic and acidic residues" evidence="1">
    <location>
        <begin position="36"/>
        <end position="45"/>
    </location>
</feature>
<gene>
    <name evidence="2" type="ORF">Amon01_000761000</name>
</gene>
<feature type="compositionally biased region" description="Basic and acidic residues" evidence="1">
    <location>
        <begin position="73"/>
        <end position="85"/>
    </location>
</feature>
<dbReference type="EMBL" id="BSXU01005731">
    <property type="protein sequence ID" value="GMG55536.1"/>
    <property type="molecule type" value="Genomic_DNA"/>
</dbReference>
<feature type="region of interest" description="Disordered" evidence="1">
    <location>
        <begin position="1"/>
        <end position="85"/>
    </location>
</feature>
<organism evidence="2 3">
    <name type="scientific">Ambrosiozyma monospora</name>
    <name type="common">Yeast</name>
    <name type="synonym">Endomycopsis monosporus</name>
    <dbReference type="NCBI Taxonomy" id="43982"/>
    <lineage>
        <taxon>Eukaryota</taxon>
        <taxon>Fungi</taxon>
        <taxon>Dikarya</taxon>
        <taxon>Ascomycota</taxon>
        <taxon>Saccharomycotina</taxon>
        <taxon>Pichiomycetes</taxon>
        <taxon>Pichiales</taxon>
        <taxon>Pichiaceae</taxon>
        <taxon>Ambrosiozyma</taxon>
    </lineage>
</organism>
<evidence type="ECO:0000313" key="2">
    <source>
        <dbReference type="EMBL" id="GMG55536.1"/>
    </source>
</evidence>
<sequence length="531" mass="60775">MPTEIDTVISVSDDENDSGLAKQTSSTPADIFRQFKIRDKLRKNEQPASEEETNMKEKQQNKDKLINNVKWRKNVDNKRKQRKGDDISVNKYNKLKRKKSETEYICDNDIAVIEEVEVEPEVVEKKRKESCDDLIHEEMDSNDLTANEVPSVGSIHDLNSQEETHDNLLKTGVHTPNYMFTDSDNTLDQLDHTNNTSIFEISHSSTPTEVIPVPASAKHKNQSGISISSILTGKKTTEIKSSNNNSQIVKFGVSNKETPIEVEDIDDGYLGISWIGKKEVQVDSCSVKKADKNVKILDSSSFTEKRKPNALTMLKSGKFNVKVNRLKSPTLVVTLKIEPEKLKSIRKTQNENTLQHPIFVDDDSWDTNNSDRPTLPVTLKFKRRKFQLINHNDIDESQDDIIVAVKNANTTIPEVKHVSTKKKSMSTFFKEVAERFKNGNKEQPILLETEDENAYDPCPLKKDEFHIYDKQEQMKLHACFENILSKFSIRGMLEYSPTYAAQDFIDFTKAYKKSNKANKFQHYSSHHNDNQ</sequence>
<keyword evidence="3" id="KW-1185">Reference proteome</keyword>
<accession>A0A9W6Z0D6</accession>
<feature type="compositionally biased region" description="Basic and acidic residues" evidence="1">
    <location>
        <begin position="53"/>
        <end position="65"/>
    </location>
</feature>
<evidence type="ECO:0000256" key="1">
    <source>
        <dbReference type="SAM" id="MobiDB-lite"/>
    </source>
</evidence>
<dbReference type="AlphaFoldDB" id="A0A9W6Z0D6"/>
<evidence type="ECO:0000313" key="3">
    <source>
        <dbReference type="Proteomes" id="UP001165063"/>
    </source>
</evidence>
<reference evidence="2" key="1">
    <citation type="submission" date="2023-04" db="EMBL/GenBank/DDBJ databases">
        <title>Ambrosiozyma monospora NBRC 1965.</title>
        <authorList>
            <person name="Ichikawa N."/>
            <person name="Sato H."/>
            <person name="Tonouchi N."/>
        </authorList>
    </citation>
    <scope>NUCLEOTIDE SEQUENCE</scope>
    <source>
        <strain evidence="2">NBRC 1965</strain>
    </source>
</reference>